<dbReference type="PANTHER" id="PTHR44591">
    <property type="entry name" value="STRESS RESPONSE REGULATOR PROTEIN 1"/>
    <property type="match status" value="1"/>
</dbReference>
<dbReference type="InterPro" id="IPR001789">
    <property type="entry name" value="Sig_transdc_resp-reg_receiver"/>
</dbReference>
<dbReference type="SUPFAM" id="SSF52172">
    <property type="entry name" value="CheY-like"/>
    <property type="match status" value="1"/>
</dbReference>
<protein>
    <submittedName>
        <fullName evidence="5">Response regulator receiver</fullName>
    </submittedName>
</protein>
<dbReference type="AlphaFoldDB" id="E6VT67"/>
<keyword evidence="2" id="KW-0902">Two-component regulatory system</keyword>
<evidence type="ECO:0000256" key="1">
    <source>
        <dbReference type="ARBA" id="ARBA00022553"/>
    </source>
</evidence>
<reference evidence="6" key="1">
    <citation type="submission" date="2010-12" db="EMBL/GenBank/DDBJ databases">
        <title>Complete sequence of Desulfovibrio aespoeensis Aspo-2.</title>
        <authorList>
            <consortium name="US DOE Joint Genome Institute"/>
            <person name="Lucas S."/>
            <person name="Copeland A."/>
            <person name="Lapidus A."/>
            <person name="Cheng J.-F."/>
            <person name="Goodwin L."/>
            <person name="Pitluck S."/>
            <person name="Chertkov O."/>
            <person name="Misra M."/>
            <person name="Detter J.C."/>
            <person name="Han C."/>
            <person name="Tapia R."/>
            <person name="Land M."/>
            <person name="Hauser L."/>
            <person name="Kyrpides N."/>
            <person name="Ivanova N."/>
            <person name="Ovchinnikova G."/>
            <person name="Pedersen K."/>
            <person name="Jagevall S."/>
            <person name="Hazen T."/>
            <person name="Woyke T."/>
        </authorList>
    </citation>
    <scope>NUCLEOTIDE SEQUENCE [LARGE SCALE GENOMIC DNA]</scope>
    <source>
        <strain evidence="6">ATCC 700646 / DSM 10631 / Aspo-2</strain>
    </source>
</reference>
<evidence type="ECO:0000313" key="5">
    <source>
        <dbReference type="EMBL" id="ADU62117.1"/>
    </source>
</evidence>
<dbReference type="PROSITE" id="PS50110">
    <property type="entry name" value="RESPONSE_REGULATORY"/>
    <property type="match status" value="1"/>
</dbReference>
<feature type="modified residue" description="4-aspartylphosphate" evidence="3">
    <location>
        <position position="54"/>
    </location>
</feature>
<evidence type="ECO:0000259" key="4">
    <source>
        <dbReference type="PROSITE" id="PS50110"/>
    </source>
</evidence>
<keyword evidence="1 3" id="KW-0597">Phosphoprotein</keyword>
<accession>E6VT67</accession>
<dbReference type="KEGG" id="das:Daes_1101"/>
<proteinExistence type="predicted"/>
<dbReference type="Gene3D" id="3.40.50.2300">
    <property type="match status" value="1"/>
</dbReference>
<gene>
    <name evidence="5" type="ordered locus">Daes_1101</name>
</gene>
<sequence length="135" mass="14862">MAVNILLTDDEEGFVDAVARRLDKRGYTIHQAHSGRTALEALNQGVEMDVVVLDVRMAGIDGLETLHLIKTSHPDVEVIMLSAYGTPLCVTECRRWGARAFLNKPVELDALIKAIDEAAEAASARREKKAHQADR</sequence>
<dbReference type="RefSeq" id="WP_013514048.1">
    <property type="nucleotide sequence ID" value="NC_014844.1"/>
</dbReference>
<feature type="domain" description="Response regulatory" evidence="4">
    <location>
        <begin position="4"/>
        <end position="119"/>
    </location>
</feature>
<evidence type="ECO:0000256" key="2">
    <source>
        <dbReference type="ARBA" id="ARBA00023012"/>
    </source>
</evidence>
<dbReference type="STRING" id="643562.Daes_1101"/>
<evidence type="ECO:0000313" key="6">
    <source>
        <dbReference type="Proteomes" id="UP000002191"/>
    </source>
</evidence>
<dbReference type="HOGENOM" id="CLU_000445_69_8_7"/>
<dbReference type="EMBL" id="CP002431">
    <property type="protein sequence ID" value="ADU62117.1"/>
    <property type="molecule type" value="Genomic_DNA"/>
</dbReference>
<keyword evidence="6" id="KW-1185">Reference proteome</keyword>
<dbReference type="InterPro" id="IPR050595">
    <property type="entry name" value="Bact_response_regulator"/>
</dbReference>
<dbReference type="GO" id="GO:0000160">
    <property type="term" value="P:phosphorelay signal transduction system"/>
    <property type="evidence" value="ECO:0007669"/>
    <property type="project" value="UniProtKB-KW"/>
</dbReference>
<reference evidence="5 6" key="2">
    <citation type="journal article" date="2014" name="Genome Announc.">
        <title>Complete Genome Sequence of the Subsurface, Mesophilic Sulfate-Reducing Bacterium Desulfovibrio aespoeensis Aspo-2.</title>
        <authorList>
            <person name="Pedersen K."/>
            <person name="Bengtsson A."/>
            <person name="Edlund J."/>
            <person name="Rabe L."/>
            <person name="Hazen T."/>
            <person name="Chakraborty R."/>
            <person name="Goodwin L."/>
            <person name="Shapiro N."/>
        </authorList>
    </citation>
    <scope>NUCLEOTIDE SEQUENCE [LARGE SCALE GENOMIC DNA]</scope>
    <source>
        <strain evidence="6">ATCC 700646 / DSM 10631 / Aspo-2</strain>
    </source>
</reference>
<evidence type="ECO:0000256" key="3">
    <source>
        <dbReference type="PROSITE-ProRule" id="PRU00169"/>
    </source>
</evidence>
<organism evidence="5 6">
    <name type="scientific">Pseudodesulfovibrio aespoeensis (strain ATCC 700646 / DSM 10631 / Aspo-2)</name>
    <name type="common">Desulfovibrio aespoeensis</name>
    <dbReference type="NCBI Taxonomy" id="643562"/>
    <lineage>
        <taxon>Bacteria</taxon>
        <taxon>Pseudomonadati</taxon>
        <taxon>Thermodesulfobacteriota</taxon>
        <taxon>Desulfovibrionia</taxon>
        <taxon>Desulfovibrionales</taxon>
        <taxon>Desulfovibrionaceae</taxon>
    </lineage>
</organism>
<name>E6VT67_PSEA9</name>
<dbReference type="Pfam" id="PF00072">
    <property type="entry name" value="Response_reg"/>
    <property type="match status" value="1"/>
</dbReference>
<dbReference type="CDD" id="cd00156">
    <property type="entry name" value="REC"/>
    <property type="match status" value="1"/>
</dbReference>
<dbReference type="InterPro" id="IPR011006">
    <property type="entry name" value="CheY-like_superfamily"/>
</dbReference>
<dbReference type="OrthoDB" id="9800029at2"/>
<dbReference type="Proteomes" id="UP000002191">
    <property type="component" value="Chromosome"/>
</dbReference>
<dbReference type="PANTHER" id="PTHR44591:SF14">
    <property type="entry name" value="PROTEIN PILG"/>
    <property type="match status" value="1"/>
</dbReference>
<dbReference type="SMART" id="SM00448">
    <property type="entry name" value="REC"/>
    <property type="match status" value="1"/>
</dbReference>
<dbReference type="eggNOG" id="COG2204">
    <property type="taxonomic scope" value="Bacteria"/>
</dbReference>